<proteinExistence type="predicted"/>
<evidence type="ECO:0000313" key="3">
    <source>
        <dbReference type="EMBL" id="BAD54058.1"/>
    </source>
</evidence>
<gene>
    <name evidence="3" type="ORF">OJ1663_H12.19</name>
    <name evidence="2" type="ORF">P0655A07.52</name>
</gene>
<feature type="region of interest" description="Disordered" evidence="1">
    <location>
        <begin position="61"/>
        <end position="142"/>
    </location>
</feature>
<reference evidence="2" key="1">
    <citation type="submission" date="2001-05" db="EMBL/GenBank/DDBJ databases">
        <title>Oryza sativa nipponbare(GA3) genomic DNA, chromosome 6, PAC clone:P0655A07.</title>
        <authorList>
            <person name="Sasaki T."/>
            <person name="Matsumoto T."/>
            <person name="Yamamoto K."/>
        </authorList>
    </citation>
    <scope>NUCLEOTIDE SEQUENCE</scope>
</reference>
<feature type="compositionally biased region" description="Low complexity" evidence="1">
    <location>
        <begin position="232"/>
        <end position="241"/>
    </location>
</feature>
<feature type="compositionally biased region" description="Basic and acidic residues" evidence="1">
    <location>
        <begin position="62"/>
        <end position="95"/>
    </location>
</feature>
<reference evidence="3" key="2">
    <citation type="submission" date="2001-11" db="EMBL/GenBank/DDBJ databases">
        <title>Oryza sativa nipponbare(GA3) genomic DNA, chromosome 6, BAC clone:OJ1663_H12.</title>
        <authorList>
            <person name="Sasaki T."/>
            <person name="Matsumoto T."/>
            <person name="Yamamoto K."/>
        </authorList>
    </citation>
    <scope>NUCLEOTIDE SEQUENCE</scope>
</reference>
<feature type="compositionally biased region" description="Low complexity" evidence="1">
    <location>
        <begin position="19"/>
        <end position="33"/>
    </location>
</feature>
<evidence type="ECO:0000256" key="1">
    <source>
        <dbReference type="SAM" id="MobiDB-lite"/>
    </source>
</evidence>
<evidence type="ECO:0000313" key="2">
    <source>
        <dbReference type="EMBL" id="BAD53657.1"/>
    </source>
</evidence>
<feature type="region of interest" description="Disordered" evidence="1">
    <location>
        <begin position="166"/>
        <end position="287"/>
    </location>
</feature>
<dbReference type="EMBL" id="AP003634">
    <property type="protein sequence ID" value="BAD53657.1"/>
    <property type="molecule type" value="Genomic_DNA"/>
</dbReference>
<feature type="compositionally biased region" description="Low complexity" evidence="1">
    <location>
        <begin position="1"/>
        <end position="11"/>
    </location>
</feature>
<reference evidence="4" key="3">
    <citation type="journal article" date="2005" name="Nature">
        <title>The map-based sequence of the rice genome.</title>
        <authorList>
            <consortium name="International rice genome sequencing project (IRGSP)"/>
            <person name="Matsumoto T."/>
            <person name="Wu J."/>
            <person name="Kanamori H."/>
            <person name="Katayose Y."/>
            <person name="Fujisawa M."/>
            <person name="Namiki N."/>
            <person name="Mizuno H."/>
            <person name="Yamamoto K."/>
            <person name="Antonio B.A."/>
            <person name="Baba T."/>
            <person name="Sakata K."/>
            <person name="Nagamura Y."/>
            <person name="Aoki H."/>
            <person name="Arikawa K."/>
            <person name="Arita K."/>
            <person name="Bito T."/>
            <person name="Chiden Y."/>
            <person name="Fujitsuka N."/>
            <person name="Fukunaka R."/>
            <person name="Hamada M."/>
            <person name="Harada C."/>
            <person name="Hayashi A."/>
            <person name="Hijishita S."/>
            <person name="Honda M."/>
            <person name="Hosokawa S."/>
            <person name="Ichikawa Y."/>
            <person name="Idonuma A."/>
            <person name="Iijima M."/>
            <person name="Ikeda M."/>
            <person name="Ikeno M."/>
            <person name="Ito K."/>
            <person name="Ito S."/>
            <person name="Ito T."/>
            <person name="Ito Y."/>
            <person name="Ito Y."/>
            <person name="Iwabuchi A."/>
            <person name="Kamiya K."/>
            <person name="Karasawa W."/>
            <person name="Kurita K."/>
            <person name="Katagiri S."/>
            <person name="Kikuta A."/>
            <person name="Kobayashi H."/>
            <person name="Kobayashi N."/>
            <person name="Machita K."/>
            <person name="Maehara T."/>
            <person name="Masukawa M."/>
            <person name="Mizubayashi T."/>
            <person name="Mukai Y."/>
            <person name="Nagasaki H."/>
            <person name="Nagata Y."/>
            <person name="Naito S."/>
            <person name="Nakashima M."/>
            <person name="Nakama Y."/>
            <person name="Nakamichi Y."/>
            <person name="Nakamura M."/>
            <person name="Meguro A."/>
            <person name="Negishi M."/>
            <person name="Ohta I."/>
            <person name="Ohta T."/>
            <person name="Okamoto M."/>
            <person name="Ono N."/>
            <person name="Saji S."/>
            <person name="Sakaguchi M."/>
            <person name="Sakai K."/>
            <person name="Shibata M."/>
            <person name="Shimokawa T."/>
            <person name="Song J."/>
            <person name="Takazaki Y."/>
            <person name="Terasawa K."/>
            <person name="Tsugane M."/>
            <person name="Tsuji K."/>
            <person name="Ueda S."/>
            <person name="Waki K."/>
            <person name="Yamagata H."/>
            <person name="Yamamoto M."/>
            <person name="Yamamoto S."/>
            <person name="Yamane H."/>
            <person name="Yoshiki S."/>
            <person name="Yoshihara R."/>
            <person name="Yukawa K."/>
            <person name="Zhong H."/>
            <person name="Yano M."/>
            <person name="Yuan Q."/>
            <person name="Ouyang S."/>
            <person name="Liu J."/>
            <person name="Jones K.M."/>
            <person name="Gansberger K."/>
            <person name="Moffat K."/>
            <person name="Hill J."/>
            <person name="Bera J."/>
            <person name="Fadrosh D."/>
            <person name="Jin S."/>
            <person name="Johri S."/>
            <person name="Kim M."/>
            <person name="Overton L."/>
            <person name="Reardon M."/>
            <person name="Tsitrin T."/>
            <person name="Vuong H."/>
            <person name="Weaver B."/>
            <person name="Ciecko A."/>
            <person name="Tallon L."/>
            <person name="Jackson J."/>
            <person name="Pai G."/>
            <person name="Aken S.V."/>
            <person name="Utterback T."/>
            <person name="Reidmuller S."/>
            <person name="Feldblyum T."/>
            <person name="Hsiao J."/>
            <person name="Zismann V."/>
            <person name="Iobst S."/>
            <person name="de Vazeille A.R."/>
            <person name="Buell C.R."/>
            <person name="Ying K."/>
            <person name="Li Y."/>
            <person name="Lu T."/>
            <person name="Huang Y."/>
            <person name="Zhao Q."/>
            <person name="Feng Q."/>
            <person name="Zhang L."/>
            <person name="Zhu J."/>
            <person name="Weng Q."/>
            <person name="Mu J."/>
            <person name="Lu Y."/>
            <person name="Fan D."/>
            <person name="Liu Y."/>
            <person name="Guan J."/>
            <person name="Zhang Y."/>
            <person name="Yu S."/>
            <person name="Liu X."/>
            <person name="Zhang Y."/>
            <person name="Hong G."/>
            <person name="Han B."/>
            <person name="Choisne N."/>
            <person name="Demange N."/>
            <person name="Orjeda G."/>
            <person name="Samain S."/>
            <person name="Cattolico L."/>
            <person name="Pelletier E."/>
            <person name="Couloux A."/>
            <person name="Segurens B."/>
            <person name="Wincker P."/>
            <person name="D'Hont A."/>
            <person name="Scarpelli C."/>
            <person name="Weissenbach J."/>
            <person name="Salanoubat M."/>
            <person name="Quetier F."/>
            <person name="Yu Y."/>
            <person name="Kim H.R."/>
            <person name="Rambo T."/>
            <person name="Currie J."/>
            <person name="Collura K."/>
            <person name="Luo M."/>
            <person name="Yang T."/>
            <person name="Ammiraju J.S.S."/>
            <person name="Engler F."/>
            <person name="Soderlund C."/>
            <person name="Wing R.A."/>
            <person name="Palmer L.E."/>
            <person name="de la Bastide M."/>
            <person name="Spiegel L."/>
            <person name="Nascimento L."/>
            <person name="Zutavern T."/>
            <person name="O'Shaughnessy A."/>
            <person name="Dike S."/>
            <person name="Dedhia N."/>
            <person name="Preston R."/>
            <person name="Balija V."/>
            <person name="McCombie W.R."/>
            <person name="Chow T."/>
            <person name="Chen H."/>
            <person name="Chung M."/>
            <person name="Chen C."/>
            <person name="Shaw J."/>
            <person name="Wu H."/>
            <person name="Hsiao K."/>
            <person name="Chao Y."/>
            <person name="Chu M."/>
            <person name="Cheng C."/>
            <person name="Hour A."/>
            <person name="Lee P."/>
            <person name="Lin S."/>
            <person name="Lin Y."/>
            <person name="Liou J."/>
            <person name="Liu S."/>
            <person name="Hsing Y."/>
            <person name="Raghuvanshi S."/>
            <person name="Mohanty A."/>
            <person name="Bharti A.K."/>
            <person name="Gaur A."/>
            <person name="Gupta V."/>
            <person name="Kumar D."/>
            <person name="Ravi V."/>
            <person name="Vij S."/>
            <person name="Kapur A."/>
            <person name="Khurana P."/>
            <person name="Khurana P."/>
            <person name="Khurana J.P."/>
            <person name="Tyagi A.K."/>
            <person name="Gaikwad K."/>
            <person name="Singh A."/>
            <person name="Dalal V."/>
            <person name="Srivastava S."/>
            <person name="Dixit A."/>
            <person name="Pal A.K."/>
            <person name="Ghazi I.A."/>
            <person name="Yadav M."/>
            <person name="Pandit A."/>
            <person name="Bhargava A."/>
            <person name="Sureshbabu K."/>
            <person name="Batra K."/>
            <person name="Sharma T.R."/>
            <person name="Mohapatra T."/>
            <person name="Singh N.K."/>
            <person name="Messing J."/>
            <person name="Nelson A.B."/>
            <person name="Fuks G."/>
            <person name="Kavchok S."/>
            <person name="Keizer G."/>
            <person name="Linton E."/>
            <person name="Llaca V."/>
            <person name="Song R."/>
            <person name="Tanyolac B."/>
            <person name="Young S."/>
            <person name="Ho-Il K."/>
            <person name="Hahn J.H."/>
            <person name="Sangsakoo G."/>
            <person name="Vanavichit A."/>
            <person name="de Mattos Luiz.A.T."/>
            <person name="Zimmer P.D."/>
            <person name="Malone G."/>
            <person name="Dellagostin O."/>
            <person name="de Oliveira A.C."/>
            <person name="Bevan M."/>
            <person name="Bancroft I."/>
            <person name="Minx P."/>
            <person name="Cordum H."/>
            <person name="Wilson R."/>
            <person name="Cheng Z."/>
            <person name="Jin W."/>
            <person name="Jiang J."/>
            <person name="Leong S.A."/>
            <person name="Iwama H."/>
            <person name="Gojobori T."/>
            <person name="Itoh T."/>
            <person name="Niimura Y."/>
            <person name="Fujii Y."/>
            <person name="Habara T."/>
            <person name="Sakai H."/>
            <person name="Sato Y."/>
            <person name="Wilson G."/>
            <person name="Kumar K."/>
            <person name="McCouch S."/>
            <person name="Juretic N."/>
            <person name="Hoen D."/>
            <person name="Wright S."/>
            <person name="Bruskiewich R."/>
            <person name="Bureau T."/>
            <person name="Miyao A."/>
            <person name="Hirochika H."/>
            <person name="Nishikawa T."/>
            <person name="Kadowaki K."/>
            <person name="Sugiura M."/>
            <person name="Burr B."/>
            <person name="Sasaki T."/>
        </authorList>
    </citation>
    <scope>NUCLEOTIDE SEQUENCE [LARGE SCALE GENOMIC DNA]</scope>
    <source>
        <strain evidence="4">cv. Nipponbare</strain>
    </source>
</reference>
<evidence type="ECO:0000313" key="4">
    <source>
        <dbReference type="Proteomes" id="UP000000763"/>
    </source>
</evidence>
<feature type="compositionally biased region" description="Pro residues" evidence="1">
    <location>
        <begin position="186"/>
        <end position="196"/>
    </location>
</feature>
<dbReference type="AlphaFoldDB" id="Q5Z803"/>
<dbReference type="Proteomes" id="UP000000763">
    <property type="component" value="Chromosome 6"/>
</dbReference>
<sequence>MAATADATAVGGAAGGRQEGAARGRAVGRSGARAPPPAAAHEAHEAAERRRRLGIVLVGGDAAEKHRADGERLTAEAVEEQRKEHVGGHLGERVHRPPCRRTAAGVGGDGGDGRRGGSGGRSCRREAAGGAPEDDPGMPMATRHLSWMARARVDLMPHVDVDEPATVRALLEQEEEAPAWPSSASPRPPPPPLGHEPPPRRSTLSSSSVPPPFASPAAAQRLPPGRPPAPARRPATSRPHAYGLYNHCGGRERRGEELRVDGGRRGSPCAASPTAAASPPSPPTPAA</sequence>
<accession>Q5Z803</accession>
<feature type="compositionally biased region" description="Low complexity" evidence="1">
    <location>
        <begin position="266"/>
        <end position="278"/>
    </location>
</feature>
<dbReference type="EMBL" id="AP004329">
    <property type="protein sequence ID" value="BAD54058.1"/>
    <property type="molecule type" value="Genomic_DNA"/>
</dbReference>
<feature type="compositionally biased region" description="Basic and acidic residues" evidence="1">
    <location>
        <begin position="249"/>
        <end position="264"/>
    </location>
</feature>
<reference evidence="4" key="4">
    <citation type="journal article" date="2008" name="Nucleic Acids Res.">
        <title>The rice annotation project database (RAP-DB): 2008 update.</title>
        <authorList>
            <consortium name="The rice annotation project (RAP)"/>
        </authorList>
    </citation>
    <scope>GENOME REANNOTATION</scope>
    <source>
        <strain evidence="4">cv. Nipponbare</strain>
    </source>
</reference>
<feature type="region of interest" description="Disordered" evidence="1">
    <location>
        <begin position="1"/>
        <end position="48"/>
    </location>
</feature>
<organism evidence="3 4">
    <name type="scientific">Oryza sativa subsp. japonica</name>
    <name type="common">Rice</name>
    <dbReference type="NCBI Taxonomy" id="39947"/>
    <lineage>
        <taxon>Eukaryota</taxon>
        <taxon>Viridiplantae</taxon>
        <taxon>Streptophyta</taxon>
        <taxon>Embryophyta</taxon>
        <taxon>Tracheophyta</taxon>
        <taxon>Spermatophyta</taxon>
        <taxon>Magnoliopsida</taxon>
        <taxon>Liliopsida</taxon>
        <taxon>Poales</taxon>
        <taxon>Poaceae</taxon>
        <taxon>BOP clade</taxon>
        <taxon>Oryzoideae</taxon>
        <taxon>Oryzeae</taxon>
        <taxon>Oryzinae</taxon>
        <taxon>Oryza</taxon>
        <taxon>Oryza sativa</taxon>
    </lineage>
</organism>
<feature type="compositionally biased region" description="Gly residues" evidence="1">
    <location>
        <begin position="105"/>
        <end position="120"/>
    </location>
</feature>
<name>Q5Z803_ORYSJ</name>
<protein>
    <submittedName>
        <fullName evidence="3">Uncharacterized protein</fullName>
    </submittedName>
</protein>